<evidence type="ECO:0000313" key="4">
    <source>
        <dbReference type="Proteomes" id="UP000005868"/>
    </source>
</evidence>
<evidence type="ECO:0000313" key="3">
    <source>
        <dbReference type="EMBL" id="AER65973.1"/>
    </source>
</evidence>
<dbReference type="AlphaFoldDB" id="G7V6E4"/>
<dbReference type="EMBL" id="CP003096">
    <property type="protein sequence ID" value="AER65973.1"/>
    <property type="molecule type" value="Genomic_DNA"/>
</dbReference>
<protein>
    <submittedName>
        <fullName evidence="3">Transcriptional regulator protein-like protein</fullName>
    </submittedName>
</protein>
<dbReference type="PROSITE" id="PS52050">
    <property type="entry name" value="WYL"/>
    <property type="match status" value="1"/>
</dbReference>
<evidence type="ECO:0000259" key="1">
    <source>
        <dbReference type="Pfam" id="PF13280"/>
    </source>
</evidence>
<dbReference type="InterPro" id="IPR028349">
    <property type="entry name" value="PafC-like"/>
</dbReference>
<dbReference type="STRING" id="580340.Tlie_0231"/>
<feature type="domain" description="WCX" evidence="2">
    <location>
        <begin position="247"/>
        <end position="324"/>
    </location>
</feature>
<dbReference type="Proteomes" id="UP000005868">
    <property type="component" value="Chromosome"/>
</dbReference>
<organism evidence="3 4">
    <name type="scientific">Thermovirga lienii (strain ATCC BAA-1197 / DSM 17291 / Cas60314)</name>
    <dbReference type="NCBI Taxonomy" id="580340"/>
    <lineage>
        <taxon>Bacteria</taxon>
        <taxon>Thermotogati</taxon>
        <taxon>Synergistota</taxon>
        <taxon>Synergistia</taxon>
        <taxon>Synergistales</taxon>
        <taxon>Thermovirgaceae</taxon>
        <taxon>Thermovirga</taxon>
    </lineage>
</organism>
<dbReference type="OrthoDB" id="3990at2"/>
<dbReference type="KEGG" id="tli:Tlie_0231"/>
<dbReference type="InterPro" id="IPR026881">
    <property type="entry name" value="WYL_dom"/>
</dbReference>
<gene>
    <name evidence="3" type="ordered locus">Tlie_0231</name>
</gene>
<reference evidence="3 4" key="2">
    <citation type="journal article" date="2012" name="Stand. Genomic Sci.">
        <title>Genome sequence of the moderately thermophilic, amino-acid-degrading and sulfur-reducing bacterium Thermovirga lienii type strain (Cas60314(T)).</title>
        <authorList>
            <person name="Goker M."/>
            <person name="Saunders E."/>
            <person name="Lapidus A."/>
            <person name="Nolan M."/>
            <person name="Lucas S."/>
            <person name="Hammon N."/>
            <person name="Deshpande S."/>
            <person name="Cheng J.F."/>
            <person name="Han C."/>
            <person name="Tapia R."/>
            <person name="Goodwin L.A."/>
            <person name="Pitluck S."/>
            <person name="Liolios K."/>
            <person name="Mavromatis K."/>
            <person name="Pagani I."/>
            <person name="Ivanova N."/>
            <person name="Mikhailova N."/>
            <person name="Pati A."/>
            <person name="Chen A."/>
            <person name="Palaniappan K."/>
            <person name="Land M."/>
            <person name="Chang Y.J."/>
            <person name="Jeffries C.D."/>
            <person name="Brambilla E.M."/>
            <person name="Rohde M."/>
            <person name="Spring S."/>
            <person name="Detter J.C."/>
            <person name="Woyke T."/>
            <person name="Bristow J."/>
            <person name="Eisen J.A."/>
            <person name="Markowitz V."/>
            <person name="Hugenholtz P."/>
            <person name="Kyrpides N.C."/>
            <person name="Klenk H.P."/>
        </authorList>
    </citation>
    <scope>NUCLEOTIDE SEQUENCE [LARGE SCALE GENOMIC DNA]</scope>
    <source>
        <strain evidence="4">ATCC BAA-1197 / DSM 17291 / Cas60314</strain>
    </source>
</reference>
<dbReference type="PANTHER" id="PTHR34580:SF1">
    <property type="entry name" value="PROTEIN PAFC"/>
    <property type="match status" value="1"/>
</dbReference>
<dbReference type="HOGENOM" id="CLU_041141_5_1_0"/>
<feature type="domain" description="WYL" evidence="1">
    <location>
        <begin position="147"/>
        <end position="217"/>
    </location>
</feature>
<name>G7V6E4_THELD</name>
<evidence type="ECO:0000259" key="2">
    <source>
        <dbReference type="Pfam" id="PF25583"/>
    </source>
</evidence>
<reference evidence="4" key="1">
    <citation type="submission" date="2011-10" db="EMBL/GenBank/DDBJ databases">
        <title>The complete genome of chromosome of Thermovirga lienii DSM 17291.</title>
        <authorList>
            <consortium name="US DOE Joint Genome Institute (JGI-PGF)"/>
            <person name="Lucas S."/>
            <person name="Copeland A."/>
            <person name="Lapidus A."/>
            <person name="Glavina del Rio T."/>
            <person name="Dalin E."/>
            <person name="Tice H."/>
            <person name="Bruce D."/>
            <person name="Goodwin L."/>
            <person name="Pitluck S."/>
            <person name="Peters L."/>
            <person name="Mikhailova N."/>
            <person name="Saunders E."/>
            <person name="Kyrpides N."/>
            <person name="Mavromatis K."/>
            <person name="Ivanova N."/>
            <person name="Last F.I."/>
            <person name="Brettin T."/>
            <person name="Detter J.C."/>
            <person name="Han C."/>
            <person name="Larimer F."/>
            <person name="Land M."/>
            <person name="Hauser L."/>
            <person name="Markowitz V."/>
            <person name="Cheng J.-F."/>
            <person name="Hugenholtz P."/>
            <person name="Woyke T."/>
            <person name="Wu D."/>
            <person name="Spring S."/>
            <person name="Schroeder M."/>
            <person name="Brambilla E.-M."/>
            <person name="Klenk H.-P."/>
            <person name="Eisen J.A."/>
        </authorList>
    </citation>
    <scope>NUCLEOTIDE SEQUENCE [LARGE SCALE GENOMIC DNA]</scope>
    <source>
        <strain evidence="4">ATCC BAA-1197 / DSM 17291 / Cas60314</strain>
    </source>
</reference>
<keyword evidence="4" id="KW-1185">Reference proteome</keyword>
<dbReference type="Pfam" id="PF25583">
    <property type="entry name" value="WCX"/>
    <property type="match status" value="1"/>
</dbReference>
<sequence>MPKDSSSVRLSRLLNLIKDFITKESINREDLYLKHGYTSKKTLQRDLNFLRYELDVQIVYDRRSRTYRLADCGPGFMVKSPLSEMETLALLVGTKLSGHFLPFLSESTKELISKLKKLMPESSRFQADTLSEAIILANPVSRIDGSIFKKVVDAIHAKKVIKTQYRSPYELPEPQERVHHISPWFLYFKHKAWYVWGKSDQYDKSGSFRISRFRYAQIRDDMKYEEPPENIRIEDLIHSENPFCDDAYNLKLKIKEPFATSVKDMLNLYPQQKITKEQDGTVVFSAKVRNLEEVSRWVLSSADCVEILEPQELKEIVKRKATTILKTLVSRGEQKCIEG</sequence>
<dbReference type="PIRSF" id="PIRSF016838">
    <property type="entry name" value="PafC"/>
    <property type="match status" value="1"/>
</dbReference>
<proteinExistence type="predicted"/>
<dbReference type="PANTHER" id="PTHR34580">
    <property type="match status" value="1"/>
</dbReference>
<dbReference type="eggNOG" id="COG2378">
    <property type="taxonomic scope" value="Bacteria"/>
</dbReference>
<dbReference type="InterPro" id="IPR051534">
    <property type="entry name" value="CBASS_pafABC_assoc_protein"/>
</dbReference>
<accession>G7V6E4</accession>
<dbReference type="Pfam" id="PF13280">
    <property type="entry name" value="WYL"/>
    <property type="match status" value="1"/>
</dbReference>
<dbReference type="InterPro" id="IPR057727">
    <property type="entry name" value="WCX_dom"/>
</dbReference>